<protein>
    <recommendedName>
        <fullName evidence="3">NAD-dependent epimerase/dehydratase domain-containing protein</fullName>
    </recommendedName>
</protein>
<dbReference type="Proteomes" id="UP001176517">
    <property type="component" value="Unassembled WGS sequence"/>
</dbReference>
<dbReference type="SUPFAM" id="SSF51735">
    <property type="entry name" value="NAD(P)-binding Rossmann-fold domains"/>
    <property type="match status" value="1"/>
</dbReference>
<dbReference type="InterPro" id="IPR001509">
    <property type="entry name" value="Epimerase_deHydtase"/>
</dbReference>
<dbReference type="PANTHER" id="PTHR10366:SF564">
    <property type="entry name" value="STEROL-4-ALPHA-CARBOXYLATE 3-DEHYDROGENASE, DECARBOXYLATING"/>
    <property type="match status" value="1"/>
</dbReference>
<sequence length="353" mass="38705">MAGELVVITGITGFLATHVLKATLAAPEKYRVRGTLRSAAKKEQVLSILGDDAERERVEFVEVKDTASSDLTAALDGATYVLHTASPYQIEGITDPHAQLLSPAVHGTTNVLEYAAKVPTIKRLVITSSFAAVTDFLQGGPNRPGFTYTSKDWLPLTEEDALKPDAPGAVIYSISKKLAEKAAWQFIEEQKPGFDIATMNPPMIYGPTLQPNVTLASLNTSSRAIYNLISSASTFPVDRLPLFASATDVANAHVAALSHPQASNKRFLLQGKGVLTWGNAADYIARTRPELKERLPQGWEEAIEKKKDEDQYAKLDITDAKQILELDFQDWEQTLEESLASLLDLEKQPNWKN</sequence>
<feature type="domain" description="NAD-dependent epimerase/dehydratase" evidence="3">
    <location>
        <begin position="6"/>
        <end position="264"/>
    </location>
</feature>
<keyword evidence="1" id="KW-0560">Oxidoreductase</keyword>
<reference evidence="4" key="1">
    <citation type="journal article" date="2023" name="PhytoFront">
        <title>Draft Genome Resources of Seven Strains of Tilletia horrida, Causal Agent of Kernel Smut of Rice.</title>
        <authorList>
            <person name="Khanal S."/>
            <person name="Antony Babu S."/>
            <person name="Zhou X.G."/>
        </authorList>
    </citation>
    <scope>NUCLEOTIDE SEQUENCE</scope>
    <source>
        <strain evidence="4">TX6</strain>
    </source>
</reference>
<evidence type="ECO:0000313" key="5">
    <source>
        <dbReference type="Proteomes" id="UP001176517"/>
    </source>
</evidence>
<evidence type="ECO:0000313" key="4">
    <source>
        <dbReference type="EMBL" id="KAK0547603.1"/>
    </source>
</evidence>
<evidence type="ECO:0000256" key="2">
    <source>
        <dbReference type="ARBA" id="ARBA00023445"/>
    </source>
</evidence>
<proteinExistence type="inferred from homology"/>
<organism evidence="4 5">
    <name type="scientific">Tilletia horrida</name>
    <dbReference type="NCBI Taxonomy" id="155126"/>
    <lineage>
        <taxon>Eukaryota</taxon>
        <taxon>Fungi</taxon>
        <taxon>Dikarya</taxon>
        <taxon>Basidiomycota</taxon>
        <taxon>Ustilaginomycotina</taxon>
        <taxon>Exobasidiomycetes</taxon>
        <taxon>Tilletiales</taxon>
        <taxon>Tilletiaceae</taxon>
        <taxon>Tilletia</taxon>
    </lineage>
</organism>
<evidence type="ECO:0000259" key="3">
    <source>
        <dbReference type="Pfam" id="PF01370"/>
    </source>
</evidence>
<dbReference type="InterPro" id="IPR050425">
    <property type="entry name" value="NAD(P)_dehydrat-like"/>
</dbReference>
<dbReference type="PANTHER" id="PTHR10366">
    <property type="entry name" value="NAD DEPENDENT EPIMERASE/DEHYDRATASE"/>
    <property type="match status" value="1"/>
</dbReference>
<comment type="caution">
    <text evidence="4">The sequence shown here is derived from an EMBL/GenBank/DDBJ whole genome shotgun (WGS) entry which is preliminary data.</text>
</comment>
<dbReference type="AlphaFoldDB" id="A0AAN6JQU2"/>
<name>A0AAN6JQU2_9BASI</name>
<gene>
    <name evidence="4" type="ORF">OC846_004797</name>
</gene>
<comment type="similarity">
    <text evidence="2">Belongs to the NAD(P)-dependent epimerase/dehydratase family. Dihydroflavonol-4-reductase subfamily.</text>
</comment>
<dbReference type="Gene3D" id="3.40.50.720">
    <property type="entry name" value="NAD(P)-binding Rossmann-like Domain"/>
    <property type="match status" value="1"/>
</dbReference>
<dbReference type="InterPro" id="IPR036291">
    <property type="entry name" value="NAD(P)-bd_dom_sf"/>
</dbReference>
<evidence type="ECO:0000256" key="1">
    <source>
        <dbReference type="ARBA" id="ARBA00023002"/>
    </source>
</evidence>
<dbReference type="Pfam" id="PF01370">
    <property type="entry name" value="Epimerase"/>
    <property type="match status" value="1"/>
</dbReference>
<keyword evidence="5" id="KW-1185">Reference proteome</keyword>
<accession>A0AAN6JQU2</accession>
<dbReference type="GO" id="GO:0016616">
    <property type="term" value="F:oxidoreductase activity, acting on the CH-OH group of donors, NAD or NADP as acceptor"/>
    <property type="evidence" value="ECO:0007669"/>
    <property type="project" value="TreeGrafter"/>
</dbReference>
<dbReference type="EMBL" id="JAPDMZ010000157">
    <property type="protein sequence ID" value="KAK0547603.1"/>
    <property type="molecule type" value="Genomic_DNA"/>
</dbReference>